<sequence>MEQNSVATVAVTNLGRIMEGQKLPVFKGDGFKDWIFACENYCKKFAISDKGKLLEVGFYVGGQAGE</sequence>
<protein>
    <submittedName>
        <fullName evidence="1">Uncharacterized protein</fullName>
    </submittedName>
</protein>
<organism evidence="1 2">
    <name type="scientific">Entomophthora muscae</name>
    <dbReference type="NCBI Taxonomy" id="34485"/>
    <lineage>
        <taxon>Eukaryota</taxon>
        <taxon>Fungi</taxon>
        <taxon>Fungi incertae sedis</taxon>
        <taxon>Zoopagomycota</taxon>
        <taxon>Entomophthoromycotina</taxon>
        <taxon>Entomophthoromycetes</taxon>
        <taxon>Entomophthorales</taxon>
        <taxon>Entomophthoraceae</taxon>
        <taxon>Entomophthora</taxon>
    </lineage>
</organism>
<accession>A0ACC2ULA4</accession>
<evidence type="ECO:0000313" key="2">
    <source>
        <dbReference type="Proteomes" id="UP001165960"/>
    </source>
</evidence>
<name>A0ACC2ULA4_9FUNG</name>
<evidence type="ECO:0000313" key="1">
    <source>
        <dbReference type="EMBL" id="KAJ9087895.1"/>
    </source>
</evidence>
<gene>
    <name evidence="1" type="ORF">DSO57_1028647</name>
</gene>
<comment type="caution">
    <text evidence="1">The sequence shown here is derived from an EMBL/GenBank/DDBJ whole genome shotgun (WGS) entry which is preliminary data.</text>
</comment>
<reference evidence="1" key="1">
    <citation type="submission" date="2022-04" db="EMBL/GenBank/DDBJ databases">
        <title>Genome of the entomopathogenic fungus Entomophthora muscae.</title>
        <authorList>
            <person name="Elya C."/>
            <person name="Lovett B.R."/>
            <person name="Lee E."/>
            <person name="Macias A.M."/>
            <person name="Hajek A.E."/>
            <person name="De Bivort B.L."/>
            <person name="Kasson M.T."/>
            <person name="De Fine Licht H.H."/>
            <person name="Stajich J.E."/>
        </authorList>
    </citation>
    <scope>NUCLEOTIDE SEQUENCE</scope>
    <source>
        <strain evidence="1">Berkeley</strain>
    </source>
</reference>
<keyword evidence="2" id="KW-1185">Reference proteome</keyword>
<dbReference type="EMBL" id="QTSX02000183">
    <property type="protein sequence ID" value="KAJ9087895.1"/>
    <property type="molecule type" value="Genomic_DNA"/>
</dbReference>
<proteinExistence type="predicted"/>
<dbReference type="Proteomes" id="UP001165960">
    <property type="component" value="Unassembled WGS sequence"/>
</dbReference>